<evidence type="ECO:0000313" key="3">
    <source>
        <dbReference type="Proteomes" id="UP000763557"/>
    </source>
</evidence>
<keyword evidence="3" id="KW-1185">Reference proteome</keyword>
<dbReference type="SUPFAM" id="SSF109854">
    <property type="entry name" value="DinB/YfiT-like putative metalloenzymes"/>
    <property type="match status" value="1"/>
</dbReference>
<sequence>MPVDTSPTITTPVSAGEYLYFLDRAFRGMLEVLAELGDDRVNTRPPLGGANSPYAIAYHCAEVADYWIGHVVAGRPSTRDRNAEFGATGSIETLREHIANVRRNLRDDLAAEVPLYPANPPSADYEGPDRPLTSTGVLLHVLEELAQHHGQVQLTRDVLLGKQAS</sequence>
<dbReference type="InterPro" id="IPR034660">
    <property type="entry name" value="DinB/YfiT-like"/>
</dbReference>
<dbReference type="Gene3D" id="1.20.120.450">
    <property type="entry name" value="dinb family like domain"/>
    <property type="match status" value="1"/>
</dbReference>
<reference evidence="2 3" key="1">
    <citation type="submission" date="2020-01" db="EMBL/GenBank/DDBJ databases">
        <title>Kibdelosporangium persica a novel Actinomycetes from a hot desert in Iran.</title>
        <authorList>
            <person name="Safaei N."/>
            <person name="Zaburannyi N."/>
            <person name="Mueller R."/>
            <person name="Wink J."/>
        </authorList>
    </citation>
    <scope>NUCLEOTIDE SEQUENCE [LARGE SCALE GENOMIC DNA]</scope>
    <source>
        <strain evidence="2 3">4NS15</strain>
    </source>
</reference>
<comment type="caution">
    <text evidence="2">The sequence shown here is derived from an EMBL/GenBank/DDBJ whole genome shotgun (WGS) entry which is preliminary data.</text>
</comment>
<protein>
    <submittedName>
        <fullName evidence="2">DinB superfamily</fullName>
    </submittedName>
</protein>
<evidence type="ECO:0000259" key="1">
    <source>
        <dbReference type="Pfam" id="PF12867"/>
    </source>
</evidence>
<feature type="domain" description="DinB-like" evidence="1">
    <location>
        <begin position="22"/>
        <end position="152"/>
    </location>
</feature>
<dbReference type="InterPro" id="IPR024775">
    <property type="entry name" value="DinB-like"/>
</dbReference>
<evidence type="ECO:0000313" key="2">
    <source>
        <dbReference type="EMBL" id="NRN66433.1"/>
    </source>
</evidence>
<dbReference type="Proteomes" id="UP000763557">
    <property type="component" value="Unassembled WGS sequence"/>
</dbReference>
<name>A0ABX2F6I7_9PSEU</name>
<dbReference type="EMBL" id="JAAATY010000010">
    <property type="protein sequence ID" value="NRN66433.1"/>
    <property type="molecule type" value="Genomic_DNA"/>
</dbReference>
<organism evidence="2 3">
    <name type="scientific">Kibdelosporangium persicum</name>
    <dbReference type="NCBI Taxonomy" id="2698649"/>
    <lineage>
        <taxon>Bacteria</taxon>
        <taxon>Bacillati</taxon>
        <taxon>Actinomycetota</taxon>
        <taxon>Actinomycetes</taxon>
        <taxon>Pseudonocardiales</taxon>
        <taxon>Pseudonocardiaceae</taxon>
        <taxon>Kibdelosporangium</taxon>
    </lineage>
</organism>
<proteinExistence type="predicted"/>
<dbReference type="Pfam" id="PF12867">
    <property type="entry name" value="DinB_2"/>
    <property type="match status" value="1"/>
</dbReference>
<gene>
    <name evidence="2" type="ORF">GC106_36580</name>
</gene>
<accession>A0ABX2F6I7</accession>